<organism evidence="2 3">
    <name type="scientific">Kitasatospora cineracea</name>
    <dbReference type="NCBI Taxonomy" id="88074"/>
    <lineage>
        <taxon>Bacteria</taxon>
        <taxon>Bacillati</taxon>
        <taxon>Actinomycetota</taxon>
        <taxon>Actinomycetes</taxon>
        <taxon>Kitasatosporales</taxon>
        <taxon>Streptomycetaceae</taxon>
        <taxon>Kitasatospora</taxon>
    </lineage>
</organism>
<evidence type="ECO:0000313" key="1">
    <source>
        <dbReference type="EMBL" id="ROR46212.1"/>
    </source>
</evidence>
<dbReference type="Proteomes" id="UP000267408">
    <property type="component" value="Unassembled WGS sequence"/>
</dbReference>
<gene>
    <name evidence="2" type="ORF">EDD38_4964</name>
    <name evidence="1" type="ORF">EDD39_4472</name>
</gene>
<accession>A0A8G1ULJ4</accession>
<dbReference type="Proteomes" id="UP000266906">
    <property type="component" value="Unassembled WGS sequence"/>
</dbReference>
<accession>A0A3N4RT71</accession>
<dbReference type="EMBL" id="RJVJ01000001">
    <property type="protein sequence ID" value="ROR46212.1"/>
    <property type="molecule type" value="Genomic_DNA"/>
</dbReference>
<evidence type="ECO:0000313" key="2">
    <source>
        <dbReference type="EMBL" id="RPE36588.1"/>
    </source>
</evidence>
<proteinExistence type="predicted"/>
<comment type="caution">
    <text evidence="2">The sequence shown here is derived from an EMBL/GenBank/DDBJ whole genome shotgun (WGS) entry which is preliminary data.</text>
</comment>
<evidence type="ECO:0000313" key="3">
    <source>
        <dbReference type="Proteomes" id="UP000266906"/>
    </source>
</evidence>
<evidence type="ECO:0000313" key="4">
    <source>
        <dbReference type="Proteomes" id="UP000267408"/>
    </source>
</evidence>
<name>A0A3N4RT71_9ACTN</name>
<keyword evidence="3" id="KW-1185">Reference proteome</keyword>
<reference evidence="3 4" key="1">
    <citation type="submission" date="2018-11" db="EMBL/GenBank/DDBJ databases">
        <title>Sequencing the genomes of 1000 actinobacteria strains.</title>
        <authorList>
            <person name="Klenk H.-P."/>
        </authorList>
    </citation>
    <scope>NUCLEOTIDE SEQUENCE [LARGE SCALE GENOMIC DNA]</scope>
    <source>
        <strain evidence="1 4">DSM 44780</strain>
        <strain evidence="2 3">DSM 44781</strain>
    </source>
</reference>
<dbReference type="EMBL" id="RKQG01000001">
    <property type="protein sequence ID" value="RPE36588.1"/>
    <property type="molecule type" value="Genomic_DNA"/>
</dbReference>
<protein>
    <submittedName>
        <fullName evidence="2">Uncharacterized protein</fullName>
    </submittedName>
</protein>
<dbReference type="AlphaFoldDB" id="A0A3N4RT71"/>
<dbReference type="RefSeq" id="WP_162870080.1">
    <property type="nucleotide sequence ID" value="NZ_RJVJ01000001.1"/>
</dbReference>
<sequence>MARRLMFVQLKTGHGTDRGPSWIGWVDFSKTWSTAYFRGRTLRRAKGLSAANFQDVGTAEEFWLSAPKRDRTDTRYGPAGTEVEPEAAEVYRAFLAGAALPGRENG</sequence>